<dbReference type="ExpressionAtlas" id="A5AVN8">
    <property type="expression patterns" value="baseline"/>
</dbReference>
<evidence type="ECO:0000313" key="1">
    <source>
        <dbReference type="EMBL" id="CAN62883.1"/>
    </source>
</evidence>
<dbReference type="EMBL" id="AM437298">
    <property type="protein sequence ID" value="CAN62883.1"/>
    <property type="molecule type" value="Genomic_DNA"/>
</dbReference>
<name>A5AVN8_VITVI</name>
<accession>A5AVN8</accession>
<reference evidence="1" key="1">
    <citation type="journal article" date="2007" name="PLoS ONE">
        <title>The first genome sequence of an elite grapevine cultivar (Pinot noir Vitis vinifera L.): coping with a highly heterozygous genome.</title>
        <authorList>
            <person name="Velasco R."/>
            <person name="Zharkikh A."/>
            <person name="Troggio M."/>
            <person name="Cartwright D.A."/>
            <person name="Cestaro A."/>
            <person name="Pruss D."/>
            <person name="Pindo M."/>
            <person name="FitzGerald L.M."/>
            <person name="Vezzulli S."/>
            <person name="Reid J."/>
            <person name="Malacarne G."/>
            <person name="Iliev D."/>
            <person name="Coppola G."/>
            <person name="Wardell B."/>
            <person name="Micheletti D."/>
            <person name="Macalma T."/>
            <person name="Facci M."/>
            <person name="Mitchell J.T."/>
            <person name="Perazzolli M."/>
            <person name="Eldredge G."/>
            <person name="Gatto P."/>
            <person name="Oyzerski R."/>
            <person name="Moretto M."/>
            <person name="Gutin N."/>
            <person name="Stefanini M."/>
            <person name="Chen Y."/>
            <person name="Segala C."/>
            <person name="Davenport C."/>
            <person name="Dematte L."/>
            <person name="Mraz A."/>
            <person name="Battilana J."/>
            <person name="Stormo K."/>
            <person name="Costa F."/>
            <person name="Tao Q."/>
            <person name="Si-Ammour A."/>
            <person name="Harkins T."/>
            <person name="Lackey A."/>
            <person name="Perbost C."/>
            <person name="Taillon B."/>
            <person name="Stella A."/>
            <person name="Solovyev V."/>
            <person name="Fawcett J.A."/>
            <person name="Sterck L."/>
            <person name="Vandepoele K."/>
            <person name="Grando S.M."/>
            <person name="Toppo S."/>
            <person name="Moser C."/>
            <person name="Lanchbury J."/>
            <person name="Bogden R."/>
            <person name="Skolnick M."/>
            <person name="Sgaramella V."/>
            <person name="Bhatnagar S.K."/>
            <person name="Fontana P."/>
            <person name="Gutin A."/>
            <person name="Van de Peer Y."/>
            <person name="Salamini F."/>
            <person name="Viola R."/>
        </authorList>
    </citation>
    <scope>NUCLEOTIDE SEQUENCE</scope>
</reference>
<sequence>MLEDGGLVLHLVARPDSRCISVPKGLEDHPDKVAGSGCDSGVSQEDHDLVARIEKAKGEAVSKYLSRLGIARQRQEIVDGLKDSVLGFSVQIPGTTTNYVTNLKVKSAQASSFPCRAARVVNSFSSRIKATGYWRFLRGLLDNSPEVGDNSAESCEISGPDSEGVVDKETELEFIVPHFPLTKCIQMRVLHEAIDVAGQIISWNFLLLACHPYHEVHGRSATQRVRYEGKNSDLFPEVLWEKAVAMLYEPGKVSTITAKLQKLRLPIEVIAFCDMMDRDLRYNYEEPSELEVVCFEARKLTADRRYEADTLRRRIHELDAKCVIASMDHNK</sequence>
<gene>
    <name evidence="1" type="ORF">VITISV_011654</name>
</gene>
<protein>
    <submittedName>
        <fullName evidence="1">Uncharacterized protein</fullName>
    </submittedName>
</protein>
<organism evidence="1">
    <name type="scientific">Vitis vinifera</name>
    <name type="common">Grape</name>
    <dbReference type="NCBI Taxonomy" id="29760"/>
    <lineage>
        <taxon>Eukaryota</taxon>
        <taxon>Viridiplantae</taxon>
        <taxon>Streptophyta</taxon>
        <taxon>Embryophyta</taxon>
        <taxon>Tracheophyta</taxon>
        <taxon>Spermatophyta</taxon>
        <taxon>Magnoliopsida</taxon>
        <taxon>eudicotyledons</taxon>
        <taxon>Gunneridae</taxon>
        <taxon>Pentapetalae</taxon>
        <taxon>rosids</taxon>
        <taxon>Vitales</taxon>
        <taxon>Vitaceae</taxon>
        <taxon>Viteae</taxon>
        <taxon>Vitis</taxon>
    </lineage>
</organism>
<dbReference type="AlphaFoldDB" id="A5AVN8"/>
<proteinExistence type="predicted"/>